<evidence type="ECO:0000313" key="2">
    <source>
        <dbReference type="EMBL" id="RTR31279.1"/>
    </source>
</evidence>
<comment type="caution">
    <text evidence="2">The sequence shown here is derived from an EMBL/GenBank/DDBJ whole genome shotgun (WGS) entry which is preliminary data.</text>
</comment>
<dbReference type="GO" id="GO:0005737">
    <property type="term" value="C:cytoplasm"/>
    <property type="evidence" value="ECO:0007669"/>
    <property type="project" value="TreeGrafter"/>
</dbReference>
<dbReference type="PANTHER" id="PTHR43792:SF9">
    <property type="entry name" value="RIBOSOMAL-PROTEIN-ALANINE ACETYLTRANSFERASE"/>
    <property type="match status" value="1"/>
</dbReference>
<dbReference type="InterPro" id="IPR051531">
    <property type="entry name" value="N-acetyltransferase"/>
</dbReference>
<keyword evidence="3" id="KW-1185">Reference proteome</keyword>
<dbReference type="PROSITE" id="PS51186">
    <property type="entry name" value="GNAT"/>
    <property type="match status" value="1"/>
</dbReference>
<dbReference type="Proteomes" id="UP000282060">
    <property type="component" value="Unassembled WGS sequence"/>
</dbReference>
<organism evidence="2 3">
    <name type="scientific">Shewanella atlantica</name>
    <dbReference type="NCBI Taxonomy" id="271099"/>
    <lineage>
        <taxon>Bacteria</taxon>
        <taxon>Pseudomonadati</taxon>
        <taxon>Pseudomonadota</taxon>
        <taxon>Gammaproteobacteria</taxon>
        <taxon>Alteromonadales</taxon>
        <taxon>Shewanellaceae</taxon>
        <taxon>Shewanella</taxon>
    </lineage>
</organism>
<dbReference type="InterPro" id="IPR000182">
    <property type="entry name" value="GNAT_dom"/>
</dbReference>
<dbReference type="GO" id="GO:0008999">
    <property type="term" value="F:protein-N-terminal-alanine acetyltransferase activity"/>
    <property type="evidence" value="ECO:0007669"/>
    <property type="project" value="TreeGrafter"/>
</dbReference>
<dbReference type="RefSeq" id="WP_126506477.1">
    <property type="nucleotide sequence ID" value="NZ_RXNV01000006.1"/>
</dbReference>
<dbReference type="AlphaFoldDB" id="A0A431W705"/>
<name>A0A431W705_9GAMM</name>
<evidence type="ECO:0000259" key="1">
    <source>
        <dbReference type="PROSITE" id="PS51186"/>
    </source>
</evidence>
<dbReference type="Pfam" id="PF13302">
    <property type="entry name" value="Acetyltransf_3"/>
    <property type="match status" value="1"/>
</dbReference>
<sequence length="190" mass="21577">MNRFPTLSSERLVLNETTADDAQAVFELFSDKRVTEYYDLDVFDSIGQALDLIEGDSRKALDNQMLRWAVREKSSEDYIGSYIGGCGINRFEPDRHVAVIGYEFSRAFWGKGYATEAITSVIEFAFSSSCPSTVNRIEAYTMMGNLASESLLLKLGFKAEGILREHSFWKGRYHDLTLFSLLKKDHIAQQ</sequence>
<dbReference type="SUPFAM" id="SSF55729">
    <property type="entry name" value="Acyl-CoA N-acyltransferases (Nat)"/>
    <property type="match status" value="1"/>
</dbReference>
<reference evidence="2 3" key="1">
    <citation type="submission" date="2018-12" db="EMBL/GenBank/DDBJ databases">
        <authorList>
            <person name="Yu L."/>
        </authorList>
    </citation>
    <scope>NUCLEOTIDE SEQUENCE [LARGE SCALE GENOMIC DNA]</scope>
    <source>
        <strain evidence="2 3">HAW-EB5</strain>
    </source>
</reference>
<gene>
    <name evidence="2" type="ORF">EKG39_14555</name>
</gene>
<dbReference type="OrthoDB" id="9801656at2"/>
<dbReference type="Gene3D" id="3.40.630.30">
    <property type="match status" value="1"/>
</dbReference>
<proteinExistence type="predicted"/>
<feature type="domain" description="N-acetyltransferase" evidence="1">
    <location>
        <begin position="12"/>
        <end position="175"/>
    </location>
</feature>
<accession>A0A431W705</accession>
<protein>
    <submittedName>
        <fullName evidence="2">N-acetyltransferase</fullName>
    </submittedName>
</protein>
<dbReference type="InterPro" id="IPR016181">
    <property type="entry name" value="Acyl_CoA_acyltransferase"/>
</dbReference>
<dbReference type="PANTHER" id="PTHR43792">
    <property type="entry name" value="GNAT FAMILY, PUTATIVE (AFU_ORTHOLOGUE AFUA_3G00765)-RELATED-RELATED"/>
    <property type="match status" value="1"/>
</dbReference>
<dbReference type="EMBL" id="RXNV01000006">
    <property type="protein sequence ID" value="RTR31279.1"/>
    <property type="molecule type" value="Genomic_DNA"/>
</dbReference>
<evidence type="ECO:0000313" key="3">
    <source>
        <dbReference type="Proteomes" id="UP000282060"/>
    </source>
</evidence>
<keyword evidence="2" id="KW-0808">Transferase</keyword>